<protein>
    <submittedName>
        <fullName evidence="2">Unnamed protein product</fullName>
    </submittedName>
</protein>
<reference evidence="2" key="1">
    <citation type="submission" date="2023-04" db="EMBL/GenBank/DDBJ databases">
        <title>Phytophthora fragariaefolia NBRC 109709.</title>
        <authorList>
            <person name="Ichikawa N."/>
            <person name="Sato H."/>
            <person name="Tonouchi N."/>
        </authorList>
    </citation>
    <scope>NUCLEOTIDE SEQUENCE</scope>
    <source>
        <strain evidence="2">NBRC 109709</strain>
    </source>
</reference>
<accession>A0A9W7CYC5</accession>
<evidence type="ECO:0000256" key="1">
    <source>
        <dbReference type="SAM" id="MobiDB-lite"/>
    </source>
</evidence>
<evidence type="ECO:0000313" key="2">
    <source>
        <dbReference type="EMBL" id="GMF47372.1"/>
    </source>
</evidence>
<gene>
    <name evidence="2" type="ORF">Pfra01_001785000</name>
</gene>
<dbReference type="EMBL" id="BSXT01002146">
    <property type="protein sequence ID" value="GMF47372.1"/>
    <property type="molecule type" value="Genomic_DNA"/>
</dbReference>
<organism evidence="2 3">
    <name type="scientific">Phytophthora fragariaefolia</name>
    <dbReference type="NCBI Taxonomy" id="1490495"/>
    <lineage>
        <taxon>Eukaryota</taxon>
        <taxon>Sar</taxon>
        <taxon>Stramenopiles</taxon>
        <taxon>Oomycota</taxon>
        <taxon>Peronosporomycetes</taxon>
        <taxon>Peronosporales</taxon>
        <taxon>Peronosporaceae</taxon>
        <taxon>Phytophthora</taxon>
    </lineage>
</organism>
<feature type="region of interest" description="Disordered" evidence="1">
    <location>
        <begin position="51"/>
        <end position="77"/>
    </location>
</feature>
<comment type="caution">
    <text evidence="2">The sequence shown here is derived from an EMBL/GenBank/DDBJ whole genome shotgun (WGS) entry which is preliminary data.</text>
</comment>
<dbReference type="AlphaFoldDB" id="A0A9W7CYC5"/>
<dbReference type="Proteomes" id="UP001165121">
    <property type="component" value="Unassembled WGS sequence"/>
</dbReference>
<name>A0A9W7CYC5_9STRA</name>
<evidence type="ECO:0000313" key="3">
    <source>
        <dbReference type="Proteomes" id="UP001165121"/>
    </source>
</evidence>
<dbReference type="OrthoDB" id="125475at2759"/>
<keyword evidence="3" id="KW-1185">Reference proteome</keyword>
<sequence>MIKEQIERLIKYERRDCRTDDAALFDLILEHARVQQRFYLRSAECPVPQTRLTQQPKKTQKMAKPSQPMASKKARTPSRDGCLVCRDQHWLDECPTATPEQRVEALAKLRAAKSARQDALQSKAESVVARMNMVRNDAIKSLSIDVEHIIEQLAAPGLLDEEKDEFPVGDELPAEATGEDEVLDHLVTEAAANGMDARHEQRLRVLVHEHADVFRASLGDDPLRWWNP</sequence>
<proteinExistence type="predicted"/>